<organism evidence="2 3">
    <name type="scientific">Gossypium stocksii</name>
    <dbReference type="NCBI Taxonomy" id="47602"/>
    <lineage>
        <taxon>Eukaryota</taxon>
        <taxon>Viridiplantae</taxon>
        <taxon>Streptophyta</taxon>
        <taxon>Embryophyta</taxon>
        <taxon>Tracheophyta</taxon>
        <taxon>Spermatophyta</taxon>
        <taxon>Magnoliopsida</taxon>
        <taxon>eudicotyledons</taxon>
        <taxon>Gunneridae</taxon>
        <taxon>Pentapetalae</taxon>
        <taxon>rosids</taxon>
        <taxon>malvids</taxon>
        <taxon>Malvales</taxon>
        <taxon>Malvaceae</taxon>
        <taxon>Malvoideae</taxon>
        <taxon>Gossypium</taxon>
    </lineage>
</organism>
<name>A0A9D3WKD8_9ROSI</name>
<gene>
    <name evidence="2" type="ORF">J1N35_002097</name>
</gene>
<feature type="compositionally biased region" description="Basic and acidic residues" evidence="1">
    <location>
        <begin position="107"/>
        <end position="117"/>
    </location>
</feature>
<dbReference type="Proteomes" id="UP000828251">
    <property type="component" value="Unassembled WGS sequence"/>
</dbReference>
<protein>
    <submittedName>
        <fullName evidence="2">Uncharacterized protein</fullName>
    </submittedName>
</protein>
<dbReference type="Pfam" id="PF14223">
    <property type="entry name" value="Retrotran_gag_2"/>
    <property type="match status" value="1"/>
</dbReference>
<comment type="caution">
    <text evidence="2">The sequence shown here is derived from an EMBL/GenBank/DDBJ whole genome shotgun (WGS) entry which is preliminary data.</text>
</comment>
<evidence type="ECO:0000313" key="2">
    <source>
        <dbReference type="EMBL" id="KAH1130719.1"/>
    </source>
</evidence>
<reference evidence="2 3" key="1">
    <citation type="journal article" date="2021" name="Plant Biotechnol. J.">
        <title>Multi-omics assisted identification of the key and species-specific regulatory components of drought-tolerant mechanisms in Gossypium stocksii.</title>
        <authorList>
            <person name="Yu D."/>
            <person name="Ke L."/>
            <person name="Zhang D."/>
            <person name="Wu Y."/>
            <person name="Sun Y."/>
            <person name="Mei J."/>
            <person name="Sun J."/>
            <person name="Sun Y."/>
        </authorList>
    </citation>
    <scope>NUCLEOTIDE SEQUENCE [LARGE SCALE GENOMIC DNA]</scope>
    <source>
        <strain evidence="3">cv. E1</strain>
        <tissue evidence="2">Leaf</tissue>
    </source>
</reference>
<dbReference type="EMBL" id="JAIQCV010000001">
    <property type="protein sequence ID" value="KAH1130719.1"/>
    <property type="molecule type" value="Genomic_DNA"/>
</dbReference>
<proteinExistence type="predicted"/>
<dbReference type="AlphaFoldDB" id="A0A9D3WKD8"/>
<evidence type="ECO:0000256" key="1">
    <source>
        <dbReference type="SAM" id="MobiDB-lite"/>
    </source>
</evidence>
<sequence>MKEEETVKQYSNRIIAVVNSIRLFGEQFNEARTVENVISNLPERYEEKISSLNESRDLTSISLTELINALYAHKRRKANRLEDHQKGAFQARSKPASSSSNFKGKKTWKDKPRSDGAKRRHQHCKHCKRLSHTEANCWFKPDVQCQICKKKMGHVEKVCKNKGKLRQNQPQ</sequence>
<dbReference type="PANTHER" id="PTHR35317:SF31">
    <property type="entry name" value="DUF4219 DOMAIN-CONTAINING PROTEIN"/>
    <property type="match status" value="1"/>
</dbReference>
<dbReference type="OrthoDB" id="1002045at2759"/>
<evidence type="ECO:0000313" key="3">
    <source>
        <dbReference type="Proteomes" id="UP000828251"/>
    </source>
</evidence>
<accession>A0A9D3WKD8</accession>
<feature type="region of interest" description="Disordered" evidence="1">
    <location>
        <begin position="77"/>
        <end position="123"/>
    </location>
</feature>
<keyword evidence="3" id="KW-1185">Reference proteome</keyword>
<dbReference type="PANTHER" id="PTHR35317">
    <property type="entry name" value="OS04G0629600 PROTEIN"/>
    <property type="match status" value="1"/>
</dbReference>